<keyword evidence="3" id="KW-1185">Reference proteome</keyword>
<gene>
    <name evidence="2" type="ORF">HMPREF0731_1672</name>
</gene>
<feature type="non-terminal residue" evidence="2">
    <location>
        <position position="1"/>
    </location>
</feature>
<dbReference type="InterPro" id="IPR025240">
    <property type="entry name" value="DUF4189"/>
</dbReference>
<dbReference type="EMBL" id="ADVL01000277">
    <property type="protein sequence ID" value="EFH12112.1"/>
    <property type="molecule type" value="Genomic_DNA"/>
</dbReference>
<dbReference type="AlphaFoldDB" id="D5RKR2"/>
<dbReference type="HOGENOM" id="CLU_2043149_0_0_5"/>
<dbReference type="Pfam" id="PF13827">
    <property type="entry name" value="DUF4189"/>
    <property type="match status" value="1"/>
</dbReference>
<reference evidence="2 3" key="1">
    <citation type="submission" date="2010-04" db="EMBL/GenBank/DDBJ databases">
        <authorList>
            <person name="Qin X."/>
            <person name="Bachman B."/>
            <person name="Battles P."/>
            <person name="Bell A."/>
            <person name="Bess C."/>
            <person name="Bickham C."/>
            <person name="Chaboub L."/>
            <person name="Chen D."/>
            <person name="Coyle M."/>
            <person name="Deiros D.R."/>
            <person name="Dinh H."/>
            <person name="Forbes L."/>
            <person name="Fowler G."/>
            <person name="Francisco L."/>
            <person name="Fu Q."/>
            <person name="Gubbala S."/>
            <person name="Hale W."/>
            <person name="Han Y."/>
            <person name="Hemphill L."/>
            <person name="Highlander S.K."/>
            <person name="Hirani K."/>
            <person name="Hogues M."/>
            <person name="Jackson L."/>
            <person name="Jakkamsetti A."/>
            <person name="Javaid M."/>
            <person name="Jiang H."/>
            <person name="Korchina V."/>
            <person name="Kovar C."/>
            <person name="Lara F."/>
            <person name="Lee S."/>
            <person name="Mata R."/>
            <person name="Mathew T."/>
            <person name="Moen C."/>
            <person name="Morales K."/>
            <person name="Munidasa M."/>
            <person name="Nazareth L."/>
            <person name="Ngo R."/>
            <person name="Nguyen L."/>
            <person name="Okwuonu G."/>
            <person name="Ongeri F."/>
            <person name="Patil S."/>
            <person name="Petrosino J."/>
            <person name="Pham C."/>
            <person name="Pham P."/>
            <person name="Pu L.-L."/>
            <person name="Puazo M."/>
            <person name="Raj R."/>
            <person name="Reid J."/>
            <person name="Rouhana J."/>
            <person name="Saada N."/>
            <person name="Shang Y."/>
            <person name="Simmons D."/>
            <person name="Thornton R."/>
            <person name="Warren J."/>
            <person name="Weissenberger G."/>
            <person name="Zhang J."/>
            <person name="Zhang L."/>
            <person name="Zhou C."/>
            <person name="Zhu D."/>
            <person name="Muzny D."/>
            <person name="Worley K."/>
            <person name="Gibbs R."/>
        </authorList>
    </citation>
    <scope>NUCLEOTIDE SEQUENCE [LARGE SCALE GENOMIC DNA]</scope>
    <source>
        <strain evidence="2 3">ATCC 49957</strain>
    </source>
</reference>
<accession>D5RKR2</accession>
<dbReference type="OrthoDB" id="7258946at2"/>
<dbReference type="RefSeq" id="WP_007004896.1">
    <property type="nucleotide sequence ID" value="NZ_GG770780.1"/>
</dbReference>
<name>D5RKR2_9PROT</name>
<organism evidence="2 3">
    <name type="scientific">Pseudoroseomonas cervicalis ATCC 49957</name>
    <dbReference type="NCBI Taxonomy" id="525371"/>
    <lineage>
        <taxon>Bacteria</taxon>
        <taxon>Pseudomonadati</taxon>
        <taxon>Pseudomonadota</taxon>
        <taxon>Alphaproteobacteria</taxon>
        <taxon>Acetobacterales</taxon>
        <taxon>Roseomonadaceae</taxon>
        <taxon>Roseomonas</taxon>
    </lineage>
</organism>
<proteinExistence type="predicted"/>
<feature type="domain" description="DUF4189" evidence="1">
    <location>
        <begin position="2"/>
        <end position="114"/>
    </location>
</feature>
<protein>
    <recommendedName>
        <fullName evidence="1">DUF4189 domain-containing protein</fullName>
    </recommendedName>
</protein>
<dbReference type="Proteomes" id="UP000005324">
    <property type="component" value="Unassembled WGS sequence"/>
</dbReference>
<evidence type="ECO:0000313" key="2">
    <source>
        <dbReference type="EMBL" id="EFH12112.1"/>
    </source>
</evidence>
<evidence type="ECO:0000313" key="3">
    <source>
        <dbReference type="Proteomes" id="UP000005324"/>
    </source>
</evidence>
<evidence type="ECO:0000259" key="1">
    <source>
        <dbReference type="Pfam" id="PF13827"/>
    </source>
</evidence>
<sequence length="120" mass="12693">RYGAIYLAAAPSARFGLVAGQADRIAAHRRAESQCMGTDGTPCRLALEFQERCGSVAHGVSGRSMVVTDDPSTYLVMLATAASGRSAEEAEREAVADCRLRHRNAQCRVVRTQCGPAAPG</sequence>
<comment type="caution">
    <text evidence="2">The sequence shown here is derived from an EMBL/GenBank/DDBJ whole genome shotgun (WGS) entry which is preliminary data.</text>
</comment>